<name>A0A8T2NU33_9TELE</name>
<gene>
    <name evidence="1" type="ORF">JZ751_011143</name>
</gene>
<dbReference type="AlphaFoldDB" id="A0A8T2NU33"/>
<dbReference type="EMBL" id="JAFBMS010000020">
    <property type="protein sequence ID" value="KAG9344473.1"/>
    <property type="molecule type" value="Genomic_DNA"/>
</dbReference>
<comment type="caution">
    <text evidence="1">The sequence shown here is derived from an EMBL/GenBank/DDBJ whole genome shotgun (WGS) entry which is preliminary data.</text>
</comment>
<proteinExistence type="predicted"/>
<reference evidence="1" key="1">
    <citation type="thesis" date="2021" institute="BYU ScholarsArchive" country="Provo, UT, USA">
        <title>Applications of and Algorithms for Genome Assembly and Genomic Analyses with an Emphasis on Marine Teleosts.</title>
        <authorList>
            <person name="Pickett B.D."/>
        </authorList>
    </citation>
    <scope>NUCLEOTIDE SEQUENCE</scope>
    <source>
        <strain evidence="1">HI-2016</strain>
    </source>
</reference>
<sequence length="186" mass="20268">MHASCPYKCVHFQTQHSRGGRGWVGAPGGGQAQNVGLLTACLAQPSNPLFVHEGACVRLRACCQHRPRCVGGAASLTNQRQREPVQWEALGEEGEDVFTTTDIEALTGLCVVFTFFTANDDGFGHGPMCPVRTDLCLSATMPLFLSHTLNPSLLRSLEYNAEACRCECLKFPRSRAVFTAIDQHCL</sequence>
<dbReference type="Proteomes" id="UP000824540">
    <property type="component" value="Unassembled WGS sequence"/>
</dbReference>
<protein>
    <submittedName>
        <fullName evidence="1">Uncharacterized protein</fullName>
    </submittedName>
</protein>
<keyword evidence="2" id="KW-1185">Reference proteome</keyword>
<accession>A0A8T2NU33</accession>
<evidence type="ECO:0000313" key="1">
    <source>
        <dbReference type="EMBL" id="KAG9344473.1"/>
    </source>
</evidence>
<evidence type="ECO:0000313" key="2">
    <source>
        <dbReference type="Proteomes" id="UP000824540"/>
    </source>
</evidence>
<organism evidence="1 2">
    <name type="scientific">Albula glossodonta</name>
    <name type="common">roundjaw bonefish</name>
    <dbReference type="NCBI Taxonomy" id="121402"/>
    <lineage>
        <taxon>Eukaryota</taxon>
        <taxon>Metazoa</taxon>
        <taxon>Chordata</taxon>
        <taxon>Craniata</taxon>
        <taxon>Vertebrata</taxon>
        <taxon>Euteleostomi</taxon>
        <taxon>Actinopterygii</taxon>
        <taxon>Neopterygii</taxon>
        <taxon>Teleostei</taxon>
        <taxon>Albuliformes</taxon>
        <taxon>Albulidae</taxon>
        <taxon>Albula</taxon>
    </lineage>
</organism>